<dbReference type="AlphaFoldDB" id="A0A8H6WDQ8"/>
<evidence type="ECO:0000256" key="3">
    <source>
        <dbReference type="ARBA" id="ARBA00022771"/>
    </source>
</evidence>
<proteinExistence type="predicted"/>
<dbReference type="Proteomes" id="UP000636479">
    <property type="component" value="Unassembled WGS sequence"/>
</dbReference>
<organism evidence="7 8">
    <name type="scientific">Mycena indigotica</name>
    <dbReference type="NCBI Taxonomy" id="2126181"/>
    <lineage>
        <taxon>Eukaryota</taxon>
        <taxon>Fungi</taxon>
        <taxon>Dikarya</taxon>
        <taxon>Basidiomycota</taxon>
        <taxon>Agaricomycotina</taxon>
        <taxon>Agaricomycetes</taxon>
        <taxon>Agaricomycetidae</taxon>
        <taxon>Agaricales</taxon>
        <taxon>Marasmiineae</taxon>
        <taxon>Mycenaceae</taxon>
        <taxon>Mycena</taxon>
    </lineage>
</organism>
<dbReference type="PROSITE" id="PS00028">
    <property type="entry name" value="ZINC_FINGER_C2H2_1"/>
    <property type="match status" value="4"/>
</dbReference>
<dbReference type="OrthoDB" id="6077919at2759"/>
<keyword evidence="3 5" id="KW-0863">Zinc-finger</keyword>
<dbReference type="PANTHER" id="PTHR24379">
    <property type="entry name" value="KRAB AND ZINC FINGER DOMAIN-CONTAINING"/>
    <property type="match status" value="1"/>
</dbReference>
<dbReference type="RefSeq" id="XP_037224859.1">
    <property type="nucleotide sequence ID" value="XM_037359764.1"/>
</dbReference>
<evidence type="ECO:0000313" key="8">
    <source>
        <dbReference type="Proteomes" id="UP000636479"/>
    </source>
</evidence>
<dbReference type="PROSITE" id="PS50157">
    <property type="entry name" value="ZINC_FINGER_C2H2_2"/>
    <property type="match status" value="4"/>
</dbReference>
<sequence>MSTRVKPKRQNLYHRHCRSCEMTFATEERTVEHLRVAHTHDACADCFRFFVDKKALEEHYRESSAHNPPDPSDGVIQAARWGCRKCHREFKTEQVLHEHYQHSGRHHYCTSCNRLFDHRDALQTHLRSSDHPPPRIPCPLKRCQSDAFLDEPALISHLSAGCGATLRLDAQQIARYIDNYYKQHDPASTFVFVDPAPGTPAVTDRCWNGSKFECFLCSKQFPSMGRLKTHLFSPAHEDPSAYKCRRLTCRQKFDDLGSFWEHVGSEICGVRRFRTKEGQVLATDSKKLEAAQPQSQPAFADNANNDKLVLPANQQLLRVQSTLPDPKRISFKSQLTPQLAHTAETADAGHLATDNAWNGSKYECYLCHHTFRLGTALNNHLRQHPRHAPDHGYTCPGTTCARPFATLPALWAHVDTEECGVSRFRHRVIITVTKGIAKGRS</sequence>
<dbReference type="PANTHER" id="PTHR24379:SF121">
    <property type="entry name" value="C2H2-TYPE DOMAIN-CONTAINING PROTEIN"/>
    <property type="match status" value="1"/>
</dbReference>
<evidence type="ECO:0000313" key="7">
    <source>
        <dbReference type="EMBL" id="KAF7312751.1"/>
    </source>
</evidence>
<name>A0A8H6WDQ8_9AGAR</name>
<feature type="domain" description="C2H2-type" evidence="6">
    <location>
        <begin position="41"/>
        <end position="71"/>
    </location>
</feature>
<keyword evidence="1" id="KW-0479">Metal-binding</keyword>
<feature type="domain" description="C2H2-type" evidence="6">
    <location>
        <begin position="362"/>
        <end position="389"/>
    </location>
</feature>
<dbReference type="Gene3D" id="3.30.160.60">
    <property type="entry name" value="Classic Zinc Finger"/>
    <property type="match status" value="2"/>
</dbReference>
<gene>
    <name evidence="7" type="ORF">MIND_00290200</name>
</gene>
<dbReference type="EMBL" id="JACAZF010000002">
    <property type="protein sequence ID" value="KAF7312751.1"/>
    <property type="molecule type" value="Genomic_DNA"/>
</dbReference>
<evidence type="ECO:0000256" key="4">
    <source>
        <dbReference type="ARBA" id="ARBA00022833"/>
    </source>
</evidence>
<dbReference type="GO" id="GO:0008270">
    <property type="term" value="F:zinc ion binding"/>
    <property type="evidence" value="ECO:0007669"/>
    <property type="project" value="UniProtKB-KW"/>
</dbReference>
<dbReference type="GeneID" id="59342280"/>
<feature type="domain" description="C2H2-type" evidence="6">
    <location>
        <begin position="212"/>
        <end position="239"/>
    </location>
</feature>
<dbReference type="SMART" id="SM00355">
    <property type="entry name" value="ZnF_C2H2"/>
    <property type="match status" value="8"/>
</dbReference>
<evidence type="ECO:0000256" key="5">
    <source>
        <dbReference type="PROSITE-ProRule" id="PRU00042"/>
    </source>
</evidence>
<dbReference type="InterPro" id="IPR036236">
    <property type="entry name" value="Znf_C2H2_sf"/>
</dbReference>
<protein>
    <submittedName>
        <fullName evidence="7">C2H2-type domain-containing protein</fullName>
    </submittedName>
</protein>
<keyword evidence="2" id="KW-0677">Repeat</keyword>
<evidence type="ECO:0000256" key="2">
    <source>
        <dbReference type="ARBA" id="ARBA00022737"/>
    </source>
</evidence>
<dbReference type="Pfam" id="PF12874">
    <property type="entry name" value="zf-met"/>
    <property type="match status" value="2"/>
</dbReference>
<keyword evidence="4" id="KW-0862">Zinc</keyword>
<evidence type="ECO:0000259" key="6">
    <source>
        <dbReference type="PROSITE" id="PS50157"/>
    </source>
</evidence>
<dbReference type="SUPFAM" id="SSF57667">
    <property type="entry name" value="beta-beta-alpha zinc fingers"/>
    <property type="match status" value="1"/>
</dbReference>
<dbReference type="InterPro" id="IPR013087">
    <property type="entry name" value="Znf_C2H2_type"/>
</dbReference>
<evidence type="ECO:0000256" key="1">
    <source>
        <dbReference type="ARBA" id="ARBA00022723"/>
    </source>
</evidence>
<dbReference type="Pfam" id="PF13912">
    <property type="entry name" value="zf-C2H2_6"/>
    <property type="match status" value="1"/>
</dbReference>
<feature type="domain" description="C2H2-type" evidence="6">
    <location>
        <begin position="107"/>
        <end position="136"/>
    </location>
</feature>
<comment type="caution">
    <text evidence="7">The sequence shown here is derived from an EMBL/GenBank/DDBJ whole genome shotgun (WGS) entry which is preliminary data.</text>
</comment>
<reference evidence="7" key="1">
    <citation type="submission" date="2020-05" db="EMBL/GenBank/DDBJ databases">
        <title>Mycena genomes resolve the evolution of fungal bioluminescence.</title>
        <authorList>
            <person name="Tsai I.J."/>
        </authorList>
    </citation>
    <scope>NUCLEOTIDE SEQUENCE</scope>
    <source>
        <strain evidence="7">171206Taipei</strain>
    </source>
</reference>
<keyword evidence="8" id="KW-1185">Reference proteome</keyword>
<accession>A0A8H6WDQ8</accession>